<dbReference type="EMBL" id="MSYM01000020">
    <property type="protein sequence ID" value="OLP04507.1"/>
    <property type="molecule type" value="Genomic_DNA"/>
</dbReference>
<organism evidence="1 2">
    <name type="scientific">Rhodoferax antarcticus ANT.BR</name>
    <dbReference type="NCBI Taxonomy" id="1111071"/>
    <lineage>
        <taxon>Bacteria</taxon>
        <taxon>Pseudomonadati</taxon>
        <taxon>Pseudomonadota</taxon>
        <taxon>Betaproteobacteria</taxon>
        <taxon>Burkholderiales</taxon>
        <taxon>Comamonadaceae</taxon>
        <taxon>Rhodoferax</taxon>
    </lineage>
</organism>
<gene>
    <name evidence="1" type="ORF">BLL52_4227</name>
</gene>
<protein>
    <submittedName>
        <fullName evidence="1">Uncharacterized protein</fullName>
    </submittedName>
</protein>
<evidence type="ECO:0000313" key="2">
    <source>
        <dbReference type="Proteomes" id="UP000185911"/>
    </source>
</evidence>
<comment type="caution">
    <text evidence="1">The sequence shown here is derived from an EMBL/GenBank/DDBJ whole genome shotgun (WGS) entry which is preliminary data.</text>
</comment>
<accession>A0A1Q8Y994</accession>
<dbReference type="Proteomes" id="UP000185911">
    <property type="component" value="Unassembled WGS sequence"/>
</dbReference>
<keyword evidence="2" id="KW-1185">Reference proteome</keyword>
<proteinExistence type="predicted"/>
<dbReference type="AlphaFoldDB" id="A0A1Q8Y994"/>
<reference evidence="1 2" key="1">
    <citation type="submission" date="2017-01" db="EMBL/GenBank/DDBJ databases">
        <title>Genome sequence of Rhodoferax antarcticus ANT.BR, a psychrophilic purple nonsulfur bacterium from an Antarctic microbial mat.</title>
        <authorList>
            <person name="Baker J."/>
            <person name="Riester C."/>
            <person name="Skinner B."/>
            <person name="Newell A."/>
            <person name="Swingley W."/>
            <person name="Madigan M."/>
            <person name="Jung D."/>
            <person name="Asao M."/>
            <person name="Chen M."/>
            <person name="Loughlin P."/>
            <person name="Pan H."/>
            <person name="Lin S."/>
            <person name="Li N."/>
            <person name="Shaw J."/>
            <person name="Prado M."/>
            <person name="Sherman C."/>
            <person name="Li X."/>
            <person name="Tang J."/>
            <person name="Blankenship R."/>
            <person name="Zhao T."/>
            <person name="Touchman J."/>
            <person name="Sattley M."/>
        </authorList>
    </citation>
    <scope>NUCLEOTIDE SEQUENCE [LARGE SCALE GENOMIC DNA]</scope>
    <source>
        <strain evidence="1 2">ANT.BR</strain>
    </source>
</reference>
<name>A0A1Q8Y994_9BURK</name>
<evidence type="ECO:0000313" key="1">
    <source>
        <dbReference type="EMBL" id="OLP04507.1"/>
    </source>
</evidence>
<sequence>MSRYSGNAKKFSSFAFKGSGTNLITHLTQETATLQISSVF</sequence>